<reference evidence="1" key="1">
    <citation type="submission" date="2018-11" db="EMBL/GenBank/DDBJ databases">
        <authorList>
            <consortium name="Pathogen Informatics"/>
        </authorList>
    </citation>
    <scope>NUCLEOTIDE SEQUENCE</scope>
</reference>
<dbReference type="AlphaFoldDB" id="A0A448WWS2"/>
<protein>
    <submittedName>
        <fullName evidence="1">Uncharacterized protein</fullName>
    </submittedName>
</protein>
<evidence type="ECO:0000313" key="1">
    <source>
        <dbReference type="EMBL" id="VEL22053.1"/>
    </source>
</evidence>
<comment type="caution">
    <text evidence="1">The sequence shown here is derived from an EMBL/GenBank/DDBJ whole genome shotgun (WGS) entry which is preliminary data.</text>
</comment>
<feature type="non-terminal residue" evidence="1">
    <location>
        <position position="1"/>
    </location>
</feature>
<sequence length="227" mass="23761">MLIFKGQGEGIRKLASSEAEGGLPWSCDCSLSYRLNARADEVTATFIPSDDTSLDSNDSVSLSWFEMGTSSCLSQPPPFSDSKLSTCLSSASIASLDPADEVLIDGSTVNIAPALRDTQVSPGSLLLEASDTTSLTSSDISLGDVEDEFLLSESSATCPNSFTDALEVTQSDNLCQISTPHFISSCPLAPGVFTFSSSTSKVTNSTMSNALAAASASLERRPNHPQP</sequence>
<name>A0A448WWS2_9PLAT</name>
<dbReference type="Proteomes" id="UP000784294">
    <property type="component" value="Unassembled WGS sequence"/>
</dbReference>
<evidence type="ECO:0000313" key="2">
    <source>
        <dbReference type="Proteomes" id="UP000784294"/>
    </source>
</evidence>
<keyword evidence="2" id="KW-1185">Reference proteome</keyword>
<dbReference type="EMBL" id="CAAALY010054451">
    <property type="protein sequence ID" value="VEL22053.1"/>
    <property type="molecule type" value="Genomic_DNA"/>
</dbReference>
<organism evidence="1 2">
    <name type="scientific">Protopolystoma xenopodis</name>
    <dbReference type="NCBI Taxonomy" id="117903"/>
    <lineage>
        <taxon>Eukaryota</taxon>
        <taxon>Metazoa</taxon>
        <taxon>Spiralia</taxon>
        <taxon>Lophotrochozoa</taxon>
        <taxon>Platyhelminthes</taxon>
        <taxon>Monogenea</taxon>
        <taxon>Polyopisthocotylea</taxon>
        <taxon>Polystomatidea</taxon>
        <taxon>Polystomatidae</taxon>
        <taxon>Protopolystoma</taxon>
    </lineage>
</organism>
<accession>A0A448WWS2</accession>
<proteinExistence type="predicted"/>
<gene>
    <name evidence="1" type="ORF">PXEA_LOCUS15493</name>
</gene>